<evidence type="ECO:0000313" key="4">
    <source>
        <dbReference type="EMBL" id="PZO87238.1"/>
    </source>
</evidence>
<dbReference type="AlphaFoldDB" id="A0A2W5BZS1"/>
<dbReference type="Gene3D" id="1.10.3580.10">
    <property type="entry name" value="ATP12 ATPase"/>
    <property type="match status" value="1"/>
</dbReference>
<comment type="caution">
    <text evidence="4">The sequence shown here is derived from an EMBL/GenBank/DDBJ whole genome shotgun (WGS) entry which is preliminary data.</text>
</comment>
<proteinExistence type="inferred from homology"/>
<sequence>MKRFYTMVSNTRTDDGFVVQLDGKSIKTPLGQPLAAPNRPYAEAVAAEWSAQEETVVPDNMPLTQILTTAIDKARERDALTKSLLKYLDTDLLCYRVKEPEALAKLQKETWDRWLTWFDEHFESPLEVTFGIEALKQDADTHKQIWNYLEALDEHYFTILQIVTSLTGSIVLGLAFVEHEATPEDVFNAAELEEIYYAGVANEELHGPDPVSEKRQKALKRDLAASKEILSLLDQE</sequence>
<dbReference type="PANTHER" id="PTHR21013">
    <property type="entry name" value="ATP SYNTHASE MITOCHONDRIAL F1 COMPLEX ASSEMBLY FACTOR 2/ATP12 PROTEIN, MITOCHONDRIAL PRECURSOR"/>
    <property type="match status" value="1"/>
</dbReference>
<dbReference type="PANTHER" id="PTHR21013:SF10">
    <property type="entry name" value="ATP SYNTHASE MITOCHONDRIAL F1 COMPLEX ASSEMBLY FACTOR 2"/>
    <property type="match status" value="1"/>
</dbReference>
<comment type="similarity">
    <text evidence="1">Belongs to the ATP12 family.</text>
</comment>
<dbReference type="SUPFAM" id="SSF160909">
    <property type="entry name" value="ATP12-like"/>
    <property type="match status" value="1"/>
</dbReference>
<keyword evidence="2" id="KW-0809">Transit peptide</keyword>
<dbReference type="Gene3D" id="3.30.2180.10">
    <property type="entry name" value="ATP12-like"/>
    <property type="match status" value="1"/>
</dbReference>
<dbReference type="GO" id="GO:0043461">
    <property type="term" value="P:proton-transporting ATP synthase complex assembly"/>
    <property type="evidence" value="ECO:0007669"/>
    <property type="project" value="InterPro"/>
</dbReference>
<dbReference type="Proteomes" id="UP000249557">
    <property type="component" value="Unassembled WGS sequence"/>
</dbReference>
<protein>
    <submittedName>
        <fullName evidence="4">ATP12 chaperone family protein</fullName>
    </submittedName>
</protein>
<reference evidence="4 5" key="1">
    <citation type="submission" date="2017-08" db="EMBL/GenBank/DDBJ databases">
        <title>Infants hospitalized years apart are colonized by the same room-sourced microbial strains.</title>
        <authorList>
            <person name="Brooks B."/>
            <person name="Olm M.R."/>
            <person name="Firek B.A."/>
            <person name="Baker R."/>
            <person name="Thomas B.C."/>
            <person name="Morowitz M.J."/>
            <person name="Banfield J.F."/>
        </authorList>
    </citation>
    <scope>NUCLEOTIDE SEQUENCE [LARGE SCALE GENOMIC DNA]</scope>
    <source>
        <strain evidence="4">S2_018_000_R2_104</strain>
    </source>
</reference>
<accession>A0A2W5BZS1</accession>
<dbReference type="Pfam" id="PF07542">
    <property type="entry name" value="ATP12"/>
    <property type="match status" value="1"/>
</dbReference>
<dbReference type="InterPro" id="IPR042272">
    <property type="entry name" value="ATP12_ATP_synth-F1-assembly_N"/>
</dbReference>
<gene>
    <name evidence="4" type="ORF">DI626_04490</name>
</gene>
<organism evidence="4 5">
    <name type="scientific">Micavibrio aeruginosavorus</name>
    <dbReference type="NCBI Taxonomy" id="349221"/>
    <lineage>
        <taxon>Bacteria</taxon>
        <taxon>Pseudomonadati</taxon>
        <taxon>Bdellovibrionota</taxon>
        <taxon>Bdellovibrionia</taxon>
        <taxon>Bdellovibrionales</taxon>
        <taxon>Pseudobdellovibrionaceae</taxon>
        <taxon>Micavibrio</taxon>
    </lineage>
</organism>
<dbReference type="EMBL" id="QFNK01000067">
    <property type="protein sequence ID" value="PZO87238.1"/>
    <property type="molecule type" value="Genomic_DNA"/>
</dbReference>
<evidence type="ECO:0000313" key="5">
    <source>
        <dbReference type="Proteomes" id="UP000249557"/>
    </source>
</evidence>
<evidence type="ECO:0000256" key="1">
    <source>
        <dbReference type="ARBA" id="ARBA00008231"/>
    </source>
</evidence>
<evidence type="ECO:0000256" key="2">
    <source>
        <dbReference type="ARBA" id="ARBA00022946"/>
    </source>
</evidence>
<keyword evidence="3" id="KW-0143">Chaperone</keyword>
<name>A0A2W5BZS1_9BACT</name>
<dbReference type="InterPro" id="IPR023335">
    <property type="entry name" value="ATP12_ortho_dom_sf"/>
</dbReference>
<evidence type="ECO:0000256" key="3">
    <source>
        <dbReference type="ARBA" id="ARBA00023186"/>
    </source>
</evidence>
<dbReference type="InterPro" id="IPR011419">
    <property type="entry name" value="ATP12_ATP_synth-F1-assembly"/>
</dbReference>